<dbReference type="InterPro" id="IPR036388">
    <property type="entry name" value="WH-like_DNA-bd_sf"/>
</dbReference>
<dbReference type="Gene3D" id="1.10.10.10">
    <property type="entry name" value="Winged helix-like DNA-binding domain superfamily/Winged helix DNA-binding domain"/>
    <property type="match status" value="1"/>
</dbReference>
<evidence type="ECO:0000256" key="1">
    <source>
        <dbReference type="ARBA" id="ARBA00006479"/>
    </source>
</evidence>
<dbReference type="EMBL" id="JBHUGA010000001">
    <property type="protein sequence ID" value="MFD1845016.1"/>
    <property type="molecule type" value="Genomic_DNA"/>
</dbReference>
<dbReference type="Proteomes" id="UP001597307">
    <property type="component" value="Unassembled WGS sequence"/>
</dbReference>
<dbReference type="Gene3D" id="3.30.420.40">
    <property type="match status" value="2"/>
</dbReference>
<dbReference type="SUPFAM" id="SSF46785">
    <property type="entry name" value="Winged helix' DNA-binding domain"/>
    <property type="match status" value="1"/>
</dbReference>
<accession>A0ABW4Q120</accession>
<feature type="region of interest" description="Disordered" evidence="2">
    <location>
        <begin position="396"/>
        <end position="415"/>
    </location>
</feature>
<gene>
    <name evidence="4" type="ORF">ACFSFX_00170</name>
</gene>
<evidence type="ECO:0000256" key="2">
    <source>
        <dbReference type="SAM" id="MobiDB-lite"/>
    </source>
</evidence>
<organism evidence="4 5">
    <name type="scientific">Arthrobacter flavus</name>
    <dbReference type="NCBI Taxonomy" id="95172"/>
    <lineage>
        <taxon>Bacteria</taxon>
        <taxon>Bacillati</taxon>
        <taxon>Actinomycetota</taxon>
        <taxon>Actinomycetes</taxon>
        <taxon>Micrococcales</taxon>
        <taxon>Micrococcaceae</taxon>
        <taxon>Arthrobacter</taxon>
    </lineage>
</organism>
<dbReference type="InterPro" id="IPR011991">
    <property type="entry name" value="ArsR-like_HTH"/>
</dbReference>
<comment type="similarity">
    <text evidence="1">Belongs to the ROK (NagC/XylR) family.</text>
</comment>
<dbReference type="PANTHER" id="PTHR18964">
    <property type="entry name" value="ROK (REPRESSOR, ORF, KINASE) FAMILY"/>
    <property type="match status" value="1"/>
</dbReference>
<evidence type="ECO:0000313" key="4">
    <source>
        <dbReference type="EMBL" id="MFD1845016.1"/>
    </source>
</evidence>
<comment type="caution">
    <text evidence="4">The sequence shown here is derived from an EMBL/GenBank/DDBJ whole genome shotgun (WGS) entry which is preliminary data.</text>
</comment>
<dbReference type="InterPro" id="IPR036390">
    <property type="entry name" value="WH_DNA-bd_sf"/>
</dbReference>
<dbReference type="InterPro" id="IPR043129">
    <property type="entry name" value="ATPase_NBD"/>
</dbReference>
<dbReference type="RefSeq" id="WP_343876976.1">
    <property type="nucleotide sequence ID" value="NZ_BAAAIJ010000001.1"/>
</dbReference>
<dbReference type="InterPro" id="IPR049874">
    <property type="entry name" value="ROK_cs"/>
</dbReference>
<protein>
    <submittedName>
        <fullName evidence="4">ROK family transcriptional regulator</fullName>
    </submittedName>
</protein>
<dbReference type="CDD" id="cd00090">
    <property type="entry name" value="HTH_ARSR"/>
    <property type="match status" value="1"/>
</dbReference>
<dbReference type="SUPFAM" id="SSF53067">
    <property type="entry name" value="Actin-like ATPase domain"/>
    <property type="match status" value="1"/>
</dbReference>
<dbReference type="Pfam" id="PF00480">
    <property type="entry name" value="ROK"/>
    <property type="match status" value="1"/>
</dbReference>
<proteinExistence type="inferred from homology"/>
<feature type="compositionally biased region" description="Basic and acidic residues" evidence="2">
    <location>
        <begin position="406"/>
        <end position="415"/>
    </location>
</feature>
<dbReference type="InterPro" id="IPR000600">
    <property type="entry name" value="ROK"/>
</dbReference>
<sequence length="415" mass="42724">MVKIESEKQARTSALPAPGASEVFQLLRDGQPRTRAELAQLTGLARSTVASRVDTLMTLGLVAPYGGAVSTGGRPPSLFALNPGARVVIGADLGATHALVILTDLSGTELASARQSMTISDGPEAVLGWLVATIGELLREAKRTSTELAAIGIGLPGPVEHETGRPINPPIMPGWDRFDVPGLVQRSFNVPVLVDNDVNIMALGELSGNWPDTTDLMFIKVATGIGAGIISGSMLQRGAQGTAGDLGHVRVPRGGEIPCRCGNTGCLEALAGGPALAAALNARTGGDLTATQGVIDLVRSGDRDAIQVIRQAGRDIGDVLATCVNLINPSVVVIGGSLAQAGEHLLAGIREVVYRRSLPLATEHLRIVPSVAGQNAGVRGASVMAISHVLSPESIETASLGAPSEGPRRSGSERH</sequence>
<dbReference type="InterPro" id="IPR005471">
    <property type="entry name" value="Tscrpt_reg_IclR_N"/>
</dbReference>
<dbReference type="Pfam" id="PF09339">
    <property type="entry name" value="HTH_IclR"/>
    <property type="match status" value="1"/>
</dbReference>
<feature type="domain" description="HTH iclR-type" evidence="3">
    <location>
        <begin position="22"/>
        <end position="62"/>
    </location>
</feature>
<keyword evidence="5" id="KW-1185">Reference proteome</keyword>
<reference evidence="5" key="1">
    <citation type="journal article" date="2019" name="Int. J. Syst. Evol. Microbiol.">
        <title>The Global Catalogue of Microorganisms (GCM) 10K type strain sequencing project: providing services to taxonomists for standard genome sequencing and annotation.</title>
        <authorList>
            <consortium name="The Broad Institute Genomics Platform"/>
            <consortium name="The Broad Institute Genome Sequencing Center for Infectious Disease"/>
            <person name="Wu L."/>
            <person name="Ma J."/>
        </authorList>
    </citation>
    <scope>NUCLEOTIDE SEQUENCE [LARGE SCALE GENOMIC DNA]</scope>
    <source>
        <strain evidence="5">JCM 11496</strain>
    </source>
</reference>
<dbReference type="PANTHER" id="PTHR18964:SF173">
    <property type="entry name" value="GLUCOKINASE"/>
    <property type="match status" value="1"/>
</dbReference>
<name>A0ABW4Q120_9MICC</name>
<evidence type="ECO:0000259" key="3">
    <source>
        <dbReference type="Pfam" id="PF09339"/>
    </source>
</evidence>
<evidence type="ECO:0000313" key="5">
    <source>
        <dbReference type="Proteomes" id="UP001597307"/>
    </source>
</evidence>
<dbReference type="PROSITE" id="PS01125">
    <property type="entry name" value="ROK"/>
    <property type="match status" value="1"/>
</dbReference>